<keyword evidence="6 12" id="KW-0347">Helicase</keyword>
<evidence type="ECO:0000256" key="11">
    <source>
        <dbReference type="ARBA" id="ARBA00048988"/>
    </source>
</evidence>
<dbReference type="Gene3D" id="3.40.50.300">
    <property type="entry name" value="P-loop containing nucleotide triphosphate hydrolases"/>
    <property type="match status" value="2"/>
</dbReference>
<proteinExistence type="inferred from homology"/>
<protein>
    <recommendedName>
        <fullName evidence="12">Replication restart protein PriA</fullName>
    </recommendedName>
    <alternativeName>
        <fullName evidence="12">ATP-dependent DNA helicase PriA</fullName>
        <ecNumber evidence="12">5.6.2.4</ecNumber>
    </alternativeName>
    <alternativeName>
        <fullName evidence="12">DNA 3'-5' helicase PriA</fullName>
    </alternativeName>
</protein>
<evidence type="ECO:0000259" key="13">
    <source>
        <dbReference type="PROSITE" id="PS51192"/>
    </source>
</evidence>
<dbReference type="Pfam" id="PF18319">
    <property type="entry name" value="Zn_ribbon_PriA"/>
    <property type="match status" value="1"/>
</dbReference>
<feature type="binding site" evidence="12">
    <location>
        <position position="558"/>
    </location>
    <ligand>
        <name>Zn(2+)</name>
        <dbReference type="ChEBI" id="CHEBI:29105"/>
        <label>1</label>
    </ligand>
</feature>
<dbReference type="InterPro" id="IPR011545">
    <property type="entry name" value="DEAD/DEAH_box_helicase_dom"/>
</dbReference>
<dbReference type="InterPro" id="IPR040498">
    <property type="entry name" value="PriA_CRR"/>
</dbReference>
<dbReference type="HAMAP" id="MF_00983">
    <property type="entry name" value="PriA"/>
    <property type="match status" value="1"/>
</dbReference>
<dbReference type="NCBIfam" id="TIGR00595">
    <property type="entry name" value="priA"/>
    <property type="match status" value="1"/>
</dbReference>
<dbReference type="RefSeq" id="WP_038267802.1">
    <property type="nucleotide sequence ID" value="NZ_FSRH01000003.1"/>
</dbReference>
<feature type="binding site" evidence="12">
    <location>
        <position position="542"/>
    </location>
    <ligand>
        <name>Zn(2+)</name>
        <dbReference type="ChEBI" id="CHEBI:29105"/>
        <label>2</label>
    </ligand>
</feature>
<feature type="binding site" evidence="12">
    <location>
        <position position="545"/>
    </location>
    <ligand>
        <name>Zn(2+)</name>
        <dbReference type="ChEBI" id="CHEBI:29105"/>
        <label>2</label>
    </ligand>
</feature>
<dbReference type="OrthoDB" id="9759544at2"/>
<keyword evidence="9 12" id="KW-0238">DNA-binding</keyword>
<dbReference type="GO" id="GO:1990077">
    <property type="term" value="C:primosome complex"/>
    <property type="evidence" value="ECO:0007669"/>
    <property type="project" value="UniProtKB-UniRule"/>
</dbReference>
<evidence type="ECO:0000313" key="15">
    <source>
        <dbReference type="EMBL" id="KDR94027.1"/>
    </source>
</evidence>
<dbReference type="Pfam" id="PF17764">
    <property type="entry name" value="PriA_3primeBD"/>
    <property type="match status" value="1"/>
</dbReference>
<dbReference type="SMART" id="SM00490">
    <property type="entry name" value="HELICc"/>
    <property type="match status" value="1"/>
</dbReference>
<comment type="cofactor">
    <cofactor evidence="12">
        <name>Zn(2+)</name>
        <dbReference type="ChEBI" id="CHEBI:29105"/>
    </cofactor>
    <text evidence="12">Binds 2 zinc ions per subunit.</text>
</comment>
<dbReference type="AlphaFoldDB" id="A0A069RIF6"/>
<dbReference type="InterPro" id="IPR041222">
    <property type="entry name" value="PriA_3primeBD"/>
</dbReference>
<evidence type="ECO:0000256" key="10">
    <source>
        <dbReference type="ARBA" id="ARBA00023235"/>
    </source>
</evidence>
<dbReference type="Gene3D" id="3.40.1440.60">
    <property type="entry name" value="PriA, 3(prime) DNA-binding domain"/>
    <property type="match status" value="1"/>
</dbReference>
<feature type="domain" description="Helicase ATP-binding" evidence="13">
    <location>
        <begin position="287"/>
        <end position="453"/>
    </location>
</feature>
<organism evidence="15 16">
    <name type="scientific">Peptoclostridium litorale DSM 5388</name>
    <dbReference type="NCBI Taxonomy" id="1121324"/>
    <lineage>
        <taxon>Bacteria</taxon>
        <taxon>Bacillati</taxon>
        <taxon>Bacillota</taxon>
        <taxon>Clostridia</taxon>
        <taxon>Peptostreptococcales</taxon>
        <taxon>Peptoclostridiaceae</taxon>
        <taxon>Peptoclostridium</taxon>
    </lineage>
</organism>
<dbReference type="Pfam" id="PF00270">
    <property type="entry name" value="DEAD"/>
    <property type="match status" value="1"/>
</dbReference>
<keyword evidence="10 12" id="KW-0413">Isomerase</keyword>
<dbReference type="InterPro" id="IPR042115">
    <property type="entry name" value="PriA_3primeBD_sf"/>
</dbReference>
<dbReference type="PROSITE" id="PS51192">
    <property type="entry name" value="HELICASE_ATP_BIND_1"/>
    <property type="match status" value="1"/>
</dbReference>
<feature type="binding site" evidence="12">
    <location>
        <position position="515"/>
    </location>
    <ligand>
        <name>Zn(2+)</name>
        <dbReference type="ChEBI" id="CHEBI:29105"/>
        <label>1</label>
    </ligand>
</feature>
<feature type="binding site" evidence="12">
    <location>
        <position position="524"/>
    </location>
    <ligand>
        <name>Zn(2+)</name>
        <dbReference type="ChEBI" id="CHEBI:29105"/>
        <label>2</label>
    </ligand>
</feature>
<evidence type="ECO:0000313" key="16">
    <source>
        <dbReference type="Proteomes" id="UP000027946"/>
    </source>
</evidence>
<keyword evidence="5 12" id="KW-0378">Hydrolase</keyword>
<evidence type="ECO:0000256" key="9">
    <source>
        <dbReference type="ARBA" id="ARBA00023125"/>
    </source>
</evidence>
<dbReference type="InterPro" id="IPR001650">
    <property type="entry name" value="Helicase_C-like"/>
</dbReference>
<dbReference type="GO" id="GO:0006270">
    <property type="term" value="P:DNA replication initiation"/>
    <property type="evidence" value="ECO:0007669"/>
    <property type="project" value="TreeGrafter"/>
</dbReference>
<keyword evidence="3 12" id="KW-0479">Metal-binding</keyword>
<dbReference type="Pfam" id="PF18074">
    <property type="entry name" value="PriA_C"/>
    <property type="match status" value="1"/>
</dbReference>
<evidence type="ECO:0000256" key="5">
    <source>
        <dbReference type="ARBA" id="ARBA00022801"/>
    </source>
</evidence>
<comment type="subunit">
    <text evidence="12">Component of the replication restart primosome.</text>
</comment>
<gene>
    <name evidence="12 15" type="primary">priA</name>
    <name evidence="15" type="ORF">CLIT_23c02990</name>
</gene>
<dbReference type="NCBIfam" id="NF004066">
    <property type="entry name" value="PRK05580.1-3"/>
    <property type="match status" value="1"/>
</dbReference>
<dbReference type="GO" id="GO:0005524">
    <property type="term" value="F:ATP binding"/>
    <property type="evidence" value="ECO:0007669"/>
    <property type="project" value="UniProtKB-UniRule"/>
</dbReference>
<sequence length="817" mass="92730">MKSLVEVVVSNNSYNTDRLFTYEVGDDQKESIRLGQRVLVPFGRGNKPVQAYVFKILGQKDTDFKVKKIIEIADYDPILTKKQLDMVEWMRENYICTYMDCINAICPKGIGLENYKVAVLKNTPKDPLSEKEEIIVGEIQKSGSASIEKLTGKFGSAKKIISALEKKDVIEIVWEYKKLENKKYVETVRLCIDYEDIDINIERLKKQRAHKQAEAVEFLRYNDECIKSDLKQITGASQATIKSLLQKGIVEIQKEEYYREPDQQDIEESDIALNDEQKAAVRHIGKGFSEGFSKPIVLHGVTGSGKTQVYIEAIEKAVSLGKECIMLVPEIALTPQTVSRFKARFGEGIAVIHSGLSAGEKYDQWRKMKKGHANVCIGARSAIFSPFENIGIIIIDEFHESSYKSEMSPKYDTIELSKIMCNMHGAGLVLGSATPSVKEYYMCKTGEYDIIRLEKRANNKLPPKIELIDMKREIDSGNRGIFSRRFLKLLGDALERKEQAMIFLNRRGYSNFVYCAECGFVLKCKRCDISMTYHKDIGGVKCHYCGHKEKMPQACPECGENALETGGMGTQRVVDEIKNMYPQSHILRMDRDTTSRKGAHSHIIQKFRRKEADILIGTQMISKGHDFPDVTFVGVVSADATLNYPDYKSSEKTFQLITQVSGRAGRASLPGVVALQAHDTTHYSIQHAKDYDYEGFYDKEIRLRKTFGYEPFGNILSIVVSGRNKSSVMNNIYKIHEGMTYVLAKKGFEDFSFIMGPSECPMAFINMKHRWQMVIRDSGIDIEFLKKIVRFVCITKRSKIIDEDVNVSIDINPSSIM</sequence>
<dbReference type="GO" id="GO:0003677">
    <property type="term" value="F:DNA binding"/>
    <property type="evidence" value="ECO:0007669"/>
    <property type="project" value="UniProtKB-UniRule"/>
</dbReference>
<keyword evidence="16" id="KW-1185">Reference proteome</keyword>
<name>A0A069RIF6_PEPLI</name>
<feature type="binding site" evidence="12">
    <location>
        <position position="555"/>
    </location>
    <ligand>
        <name>Zn(2+)</name>
        <dbReference type="ChEBI" id="CHEBI:29105"/>
        <label>1</label>
    </ligand>
</feature>
<evidence type="ECO:0000256" key="3">
    <source>
        <dbReference type="ARBA" id="ARBA00022723"/>
    </source>
</evidence>
<evidence type="ECO:0000256" key="4">
    <source>
        <dbReference type="ARBA" id="ARBA00022741"/>
    </source>
</evidence>
<keyword evidence="2 12" id="KW-0235">DNA replication</keyword>
<reference evidence="15 16" key="1">
    <citation type="submission" date="2014-03" db="EMBL/GenBank/DDBJ databases">
        <title>Genome sequence of Clostridium litorale W6, DSM 5388.</title>
        <authorList>
            <person name="Poehlein A."/>
            <person name="Jagirdar A."/>
            <person name="Khonsari B."/>
            <person name="Chibani C.M."/>
            <person name="Gutierrez Gutierrez D.A."/>
            <person name="Davydova E."/>
            <person name="Alghaithi H.S."/>
            <person name="Nair K.P."/>
            <person name="Dhamotharan K."/>
            <person name="Chandran L."/>
            <person name="G W."/>
            <person name="Daniel R."/>
        </authorList>
    </citation>
    <scope>NUCLEOTIDE SEQUENCE [LARGE SCALE GENOMIC DNA]</scope>
    <source>
        <strain evidence="15 16">W6</strain>
    </source>
</reference>
<keyword evidence="1 12" id="KW-0639">Primosome</keyword>
<evidence type="ECO:0000256" key="6">
    <source>
        <dbReference type="ARBA" id="ARBA00022806"/>
    </source>
</evidence>
<dbReference type="FunFam" id="3.40.50.300:FF:000489">
    <property type="entry name" value="Primosome assembly protein PriA"/>
    <property type="match status" value="1"/>
</dbReference>
<evidence type="ECO:0000259" key="14">
    <source>
        <dbReference type="PROSITE" id="PS51194"/>
    </source>
</evidence>
<dbReference type="Pfam" id="PF00271">
    <property type="entry name" value="Helicase_C"/>
    <property type="match status" value="1"/>
</dbReference>
<evidence type="ECO:0000256" key="1">
    <source>
        <dbReference type="ARBA" id="ARBA00022515"/>
    </source>
</evidence>
<evidence type="ECO:0000256" key="8">
    <source>
        <dbReference type="ARBA" id="ARBA00022840"/>
    </source>
</evidence>
<keyword evidence="4 12" id="KW-0547">Nucleotide-binding</keyword>
<dbReference type="SMART" id="SM00487">
    <property type="entry name" value="DEXDc"/>
    <property type="match status" value="1"/>
</dbReference>
<dbReference type="GO" id="GO:0006302">
    <property type="term" value="P:double-strand break repair"/>
    <property type="evidence" value="ECO:0007669"/>
    <property type="project" value="InterPro"/>
</dbReference>
<dbReference type="EMBL" id="JJMM01000026">
    <property type="protein sequence ID" value="KDR94027.1"/>
    <property type="molecule type" value="Genomic_DNA"/>
</dbReference>
<dbReference type="EC" id="5.6.2.4" evidence="12"/>
<comment type="caution">
    <text evidence="15">The sequence shown here is derived from an EMBL/GenBank/DDBJ whole genome shotgun (WGS) entry which is preliminary data.</text>
</comment>
<dbReference type="PANTHER" id="PTHR30580">
    <property type="entry name" value="PRIMOSOMAL PROTEIN N"/>
    <property type="match status" value="1"/>
</dbReference>
<dbReference type="InterPro" id="IPR027417">
    <property type="entry name" value="P-loop_NTPase"/>
</dbReference>
<evidence type="ECO:0000256" key="7">
    <source>
        <dbReference type="ARBA" id="ARBA00022833"/>
    </source>
</evidence>
<dbReference type="GO" id="GO:0006269">
    <property type="term" value="P:DNA replication, synthesis of primer"/>
    <property type="evidence" value="ECO:0007669"/>
    <property type="project" value="UniProtKB-KW"/>
</dbReference>
<dbReference type="GO" id="GO:0008270">
    <property type="term" value="F:zinc ion binding"/>
    <property type="evidence" value="ECO:0007669"/>
    <property type="project" value="UniProtKB-UniRule"/>
</dbReference>
<accession>A0A069RIF6</accession>
<dbReference type="GO" id="GO:0043138">
    <property type="term" value="F:3'-5' DNA helicase activity"/>
    <property type="evidence" value="ECO:0007669"/>
    <property type="project" value="UniProtKB-EC"/>
</dbReference>
<comment type="similarity">
    <text evidence="12">Belongs to the helicase family. PriA subfamily.</text>
</comment>
<dbReference type="PANTHER" id="PTHR30580:SF0">
    <property type="entry name" value="PRIMOSOMAL PROTEIN N"/>
    <property type="match status" value="1"/>
</dbReference>
<dbReference type="InterPro" id="IPR014001">
    <property type="entry name" value="Helicase_ATP-bd"/>
</dbReference>
<dbReference type="Proteomes" id="UP000027946">
    <property type="component" value="Unassembled WGS sequence"/>
</dbReference>
<dbReference type="STRING" id="1121324.CLIT_23c02990"/>
<evidence type="ECO:0000256" key="12">
    <source>
        <dbReference type="HAMAP-Rule" id="MF_00983"/>
    </source>
</evidence>
<dbReference type="InterPro" id="IPR041236">
    <property type="entry name" value="PriA_C"/>
</dbReference>
<feature type="binding site" evidence="12">
    <location>
        <position position="527"/>
    </location>
    <ligand>
        <name>Zn(2+)</name>
        <dbReference type="ChEBI" id="CHEBI:29105"/>
        <label>2</label>
    </ligand>
</feature>
<dbReference type="SUPFAM" id="SSF52540">
    <property type="entry name" value="P-loop containing nucleoside triphosphate hydrolases"/>
    <property type="match status" value="2"/>
</dbReference>
<dbReference type="GO" id="GO:0006310">
    <property type="term" value="P:DNA recombination"/>
    <property type="evidence" value="ECO:0007669"/>
    <property type="project" value="InterPro"/>
</dbReference>
<dbReference type="CDD" id="cd18804">
    <property type="entry name" value="SF2_C_priA"/>
    <property type="match status" value="1"/>
</dbReference>
<comment type="function">
    <text evidence="12">Initiates the restart of stalled replication forks, which reloads the replicative helicase on sites other than the origin of replication. Recognizes and binds to abandoned replication forks and remodels them to uncover a helicase loading site. Promotes assembly of the primosome at these replication forks.</text>
</comment>
<comment type="catalytic activity">
    <reaction evidence="12">
        <text>Couples ATP hydrolysis with the unwinding of duplex DNA by translocating in the 3'-5' direction.</text>
        <dbReference type="EC" id="5.6.2.4"/>
    </reaction>
</comment>
<feature type="domain" description="Helicase C-terminal" evidence="14">
    <location>
        <begin position="550"/>
        <end position="704"/>
    </location>
</feature>
<dbReference type="CDD" id="cd17929">
    <property type="entry name" value="DEXHc_priA"/>
    <property type="match status" value="1"/>
</dbReference>
<dbReference type="GO" id="GO:0016887">
    <property type="term" value="F:ATP hydrolysis activity"/>
    <property type="evidence" value="ECO:0007669"/>
    <property type="project" value="RHEA"/>
</dbReference>
<dbReference type="InterPro" id="IPR005259">
    <property type="entry name" value="PriA"/>
</dbReference>
<feature type="binding site" evidence="12">
    <location>
        <position position="518"/>
    </location>
    <ligand>
        <name>Zn(2+)</name>
        <dbReference type="ChEBI" id="CHEBI:29105"/>
        <label>1</label>
    </ligand>
</feature>
<comment type="catalytic activity">
    <reaction evidence="11 12">
        <text>ATP + H2O = ADP + phosphate + H(+)</text>
        <dbReference type="Rhea" id="RHEA:13065"/>
        <dbReference type="ChEBI" id="CHEBI:15377"/>
        <dbReference type="ChEBI" id="CHEBI:15378"/>
        <dbReference type="ChEBI" id="CHEBI:30616"/>
        <dbReference type="ChEBI" id="CHEBI:43474"/>
        <dbReference type="ChEBI" id="CHEBI:456216"/>
        <dbReference type="EC" id="5.6.2.4"/>
    </reaction>
</comment>
<keyword evidence="8 12" id="KW-0067">ATP-binding</keyword>
<keyword evidence="7 12" id="KW-0862">Zinc</keyword>
<dbReference type="eggNOG" id="COG1198">
    <property type="taxonomic scope" value="Bacteria"/>
</dbReference>
<dbReference type="PROSITE" id="PS51194">
    <property type="entry name" value="HELICASE_CTER"/>
    <property type="match status" value="1"/>
</dbReference>
<evidence type="ECO:0000256" key="2">
    <source>
        <dbReference type="ARBA" id="ARBA00022705"/>
    </source>
</evidence>